<dbReference type="HOGENOM" id="CLU_024631_1_0_3"/>
<accession>K9XRJ9</accession>
<organism evidence="3 4">
    <name type="scientific">Stanieria cyanosphaera (strain ATCC 29371 / PCC 7437)</name>
    <dbReference type="NCBI Taxonomy" id="111780"/>
    <lineage>
        <taxon>Bacteria</taxon>
        <taxon>Bacillati</taxon>
        <taxon>Cyanobacteriota</taxon>
        <taxon>Cyanophyceae</taxon>
        <taxon>Pleurocapsales</taxon>
        <taxon>Dermocarpellaceae</taxon>
        <taxon>Stanieria</taxon>
    </lineage>
</organism>
<sequence length="692" mass="80930">MKLIALQLCNFRQFYGKTPIIKFASGQKNTTVIYGNNGSGKTTILNAFTWVLYEKFTAAFAAPELLINQRAIAQANFDQAVEFWGEIQFEHEYKRYQLKRKGYATKTQTNQIQSNQTKLFILIAADDGRWYPSVEPAEDIIERILPVSLHQYFFFDGERIDHFFRADRNSNIAEDTKELLGVKVLDRAIDHLKKAKKSLQEELEAIGDSTTKKLLQQQIQLESERDRLTARQQEIIQTIKGLESKKKVITHQLLELSGAEKLQKLKEKLVSQEQLTRQNLIQAKLNLKQLVSSQGYLVFLLSTKNNFFQFLQQLRNERQLSSGIKREFIEKLLENQTCICGEKLQPDTQAYHQVHSWLNKSETTELEESVIRLETQVNQFELQLTEFWQQVDRLQHQINHQYTEIAKIENELDRINKQLRNYPDRDIQKYQENLEFIEEKIKELTLEQGVNQQQLSSDRKNLEELTQQIERHKLKENKQNLAKKRITATQEAIQRLIEVRLRLEKQFRVSLEQKIQEIFKSISFTPYIPKLNLDYQLTLEDNILEQPTIVAASTGENQILSLSFIGAIIDRVREWSQRNTLMGLDSSTFPIVMDSPFGSLDEIYRRQVAKSLPQLANQLVVLVTKTQWRGEVEAEITDYIGKEYVLIYNSSKPNCEEDWLKLNQINYPLVKSSSNQFEYTEIVEIERKAEAH</sequence>
<gene>
    <name evidence="3" type="ordered locus">Sta7437_1678</name>
</gene>
<dbReference type="PATRIC" id="fig|111780.3.peg.1750"/>
<dbReference type="Pfam" id="PF13476">
    <property type="entry name" value="AAA_23"/>
    <property type="match status" value="1"/>
</dbReference>
<dbReference type="GO" id="GO:0006302">
    <property type="term" value="P:double-strand break repair"/>
    <property type="evidence" value="ECO:0007669"/>
    <property type="project" value="InterPro"/>
</dbReference>
<dbReference type="InterPro" id="IPR038729">
    <property type="entry name" value="Rad50/SbcC_AAA"/>
</dbReference>
<dbReference type="OrthoDB" id="9795626at2"/>
<name>K9XRJ9_STAC7</name>
<dbReference type="Gene3D" id="3.40.50.300">
    <property type="entry name" value="P-loop containing nucleotide triphosphate hydrolases"/>
    <property type="match status" value="2"/>
</dbReference>
<reference evidence="4" key="1">
    <citation type="journal article" date="2013" name="Proc. Natl. Acad. Sci. U.S.A.">
        <title>Improving the coverage of the cyanobacterial phylum using diversity-driven genome sequencing.</title>
        <authorList>
            <person name="Shih P.M."/>
            <person name="Wu D."/>
            <person name="Latifi A."/>
            <person name="Axen S.D."/>
            <person name="Fewer D.P."/>
            <person name="Talla E."/>
            <person name="Calteau A."/>
            <person name="Cai F."/>
            <person name="Tandeau de Marsac N."/>
            <person name="Rippka R."/>
            <person name="Herdman M."/>
            <person name="Sivonen K."/>
            <person name="Coursin T."/>
            <person name="Laurent T."/>
            <person name="Goodwin L."/>
            <person name="Nolan M."/>
            <person name="Davenport K.W."/>
            <person name="Han C.S."/>
            <person name="Rubin E.M."/>
            <person name="Eisen J.A."/>
            <person name="Woyke T."/>
            <person name="Gugger M."/>
            <person name="Kerfeld C.A."/>
        </authorList>
    </citation>
    <scope>NUCLEOTIDE SEQUENCE [LARGE SCALE GENOMIC DNA]</scope>
    <source>
        <strain evidence="4">ATCC 29371 / PCC 7437</strain>
    </source>
</reference>
<feature type="domain" description="Rad50/SbcC-type AAA" evidence="2">
    <location>
        <begin position="6"/>
        <end position="242"/>
    </location>
</feature>
<dbReference type="Proteomes" id="UP000010473">
    <property type="component" value="Chromosome"/>
</dbReference>
<dbReference type="SUPFAM" id="SSF52540">
    <property type="entry name" value="P-loop containing nucleoside triphosphate hydrolases"/>
    <property type="match status" value="1"/>
</dbReference>
<evidence type="ECO:0000313" key="3">
    <source>
        <dbReference type="EMBL" id="AFZ35240.1"/>
    </source>
</evidence>
<dbReference type="InterPro" id="IPR027417">
    <property type="entry name" value="P-loop_NTPase"/>
</dbReference>
<dbReference type="PANTHER" id="PTHR32182:SF22">
    <property type="entry name" value="ATP-DEPENDENT ENDONUCLEASE, OLD FAMILY-RELATED"/>
    <property type="match status" value="1"/>
</dbReference>
<dbReference type="AlphaFoldDB" id="K9XRJ9"/>
<dbReference type="EMBL" id="CP003653">
    <property type="protein sequence ID" value="AFZ35240.1"/>
    <property type="molecule type" value="Genomic_DNA"/>
</dbReference>
<feature type="coiled-coil region" evidence="1">
    <location>
        <begin position="182"/>
        <end position="245"/>
    </location>
</feature>
<dbReference type="KEGG" id="scs:Sta7437_1678"/>
<keyword evidence="4" id="KW-1185">Reference proteome</keyword>
<dbReference type="eggNOG" id="COG1196">
    <property type="taxonomic scope" value="Bacteria"/>
</dbReference>
<dbReference type="RefSeq" id="WP_015192911.1">
    <property type="nucleotide sequence ID" value="NC_019748.1"/>
</dbReference>
<evidence type="ECO:0000259" key="2">
    <source>
        <dbReference type="Pfam" id="PF13476"/>
    </source>
</evidence>
<dbReference type="GO" id="GO:0016887">
    <property type="term" value="F:ATP hydrolysis activity"/>
    <property type="evidence" value="ECO:0007669"/>
    <property type="project" value="InterPro"/>
</dbReference>
<evidence type="ECO:0000256" key="1">
    <source>
        <dbReference type="SAM" id="Coils"/>
    </source>
</evidence>
<keyword evidence="1" id="KW-0175">Coiled coil</keyword>
<dbReference type="STRING" id="111780.Sta7437_1678"/>
<dbReference type="PANTHER" id="PTHR32182">
    <property type="entry name" value="DNA REPLICATION AND REPAIR PROTEIN RECF"/>
    <property type="match status" value="1"/>
</dbReference>
<feature type="coiled-coil region" evidence="1">
    <location>
        <begin position="363"/>
        <end position="506"/>
    </location>
</feature>
<proteinExistence type="predicted"/>
<protein>
    <recommendedName>
        <fullName evidence="2">Rad50/SbcC-type AAA domain-containing protein</fullName>
    </recommendedName>
</protein>
<dbReference type="GO" id="GO:0000731">
    <property type="term" value="P:DNA synthesis involved in DNA repair"/>
    <property type="evidence" value="ECO:0007669"/>
    <property type="project" value="TreeGrafter"/>
</dbReference>
<evidence type="ECO:0000313" key="4">
    <source>
        <dbReference type="Proteomes" id="UP000010473"/>
    </source>
</evidence>